<evidence type="ECO:0000313" key="4">
    <source>
        <dbReference type="Proteomes" id="UP001195571"/>
    </source>
</evidence>
<feature type="transmembrane region" description="Helical" evidence="1">
    <location>
        <begin position="15"/>
        <end position="38"/>
    </location>
</feature>
<evidence type="ECO:0000256" key="1">
    <source>
        <dbReference type="SAM" id="Phobius"/>
    </source>
</evidence>
<comment type="caution">
    <text evidence="2">The sequence shown here is derived from an EMBL/GenBank/DDBJ whole genome shotgun (WGS) entry which is preliminary data.</text>
</comment>
<organism evidence="2 4">
    <name type="scientific">Candidatus Phytoplasma meliae</name>
    <dbReference type="NCBI Taxonomy" id="1848402"/>
    <lineage>
        <taxon>Bacteria</taxon>
        <taxon>Bacillati</taxon>
        <taxon>Mycoplasmatota</taxon>
        <taxon>Mollicutes</taxon>
        <taxon>Acholeplasmatales</taxon>
        <taxon>Acholeplasmataceae</taxon>
        <taxon>Candidatus Phytoplasma</taxon>
        <taxon>16SrXIII (Mexican periwinkle virescence group)</taxon>
    </lineage>
</organism>
<keyword evidence="1" id="KW-0472">Membrane</keyword>
<dbReference type="RefSeq" id="WP_203552038.1">
    <property type="nucleotide sequence ID" value="NZ_JACAOD020000002.1"/>
</dbReference>
<protein>
    <submittedName>
        <fullName evidence="2">Uncharacterized protein</fullName>
    </submittedName>
</protein>
<sequence>MWIVDDIVNALVPYVISYFVAESLNLIFALILANVFLIEFNLLNYLTSLVENALFWSVDDWGWIGFMLSKMTMLLIRMFAVSSAFLLLFKNAATVGRFLLEVVKIIISGVATIINLHQKGLKFIFKHISNKESG</sequence>
<keyword evidence="1" id="KW-1133">Transmembrane helix</keyword>
<reference evidence="2 4" key="1">
    <citation type="submission" date="2021-04" db="EMBL/GenBank/DDBJ databases">
        <title>Genomic features of Candidatus Phytoplasma meliae isolate ChTYXIII (1SrXIII-G).</title>
        <authorList>
            <person name="Fernandez F.D."/>
            <person name="Conci L.R."/>
        </authorList>
    </citation>
    <scope>NUCLEOTIDE SEQUENCE [LARGE SCALE GENOMIC DNA]</scope>
    <source>
        <strain evidence="2">ChTYXIII-Mo</strain>
    </source>
</reference>
<dbReference type="Proteomes" id="UP001195571">
    <property type="component" value="Unassembled WGS sequence"/>
</dbReference>
<name>A0ABS5CXR7_9MOLU</name>
<evidence type="ECO:0000313" key="3">
    <source>
        <dbReference type="EMBL" id="MBP5836217.1"/>
    </source>
</evidence>
<keyword evidence="4" id="KW-1185">Reference proteome</keyword>
<gene>
    <name evidence="2" type="ORF">CHTY_000805</name>
    <name evidence="3" type="ORF">CHTY_003175</name>
</gene>
<keyword evidence="1" id="KW-0812">Transmembrane</keyword>
<feature type="transmembrane region" description="Helical" evidence="1">
    <location>
        <begin position="74"/>
        <end position="92"/>
    </location>
</feature>
<dbReference type="EMBL" id="JACAOD020000015">
    <property type="protein sequence ID" value="MBP5836217.1"/>
    <property type="molecule type" value="Genomic_DNA"/>
</dbReference>
<proteinExistence type="predicted"/>
<accession>A0ABS5CXR7</accession>
<evidence type="ECO:0000313" key="2">
    <source>
        <dbReference type="EMBL" id="MBP5835772.1"/>
    </source>
</evidence>
<dbReference type="EMBL" id="JACAOD020000002">
    <property type="protein sequence ID" value="MBP5835772.1"/>
    <property type="molecule type" value="Genomic_DNA"/>
</dbReference>